<evidence type="ECO:0000313" key="2">
    <source>
        <dbReference type="EMBL" id="NXL96255.1"/>
    </source>
</evidence>
<dbReference type="PANTHER" id="PTHR47308">
    <property type="entry name" value="NUCLEAR GTPASE SLIP-GC"/>
    <property type="match status" value="1"/>
</dbReference>
<dbReference type="Pfam" id="PF00350">
    <property type="entry name" value="Dynamin_N"/>
    <property type="match status" value="1"/>
</dbReference>
<feature type="non-terminal residue" evidence="2">
    <location>
        <position position="450"/>
    </location>
</feature>
<proteinExistence type="predicted"/>
<dbReference type="EMBL" id="VXAV01036699">
    <property type="protein sequence ID" value="NXL96255.1"/>
    <property type="molecule type" value="Genomic_DNA"/>
</dbReference>
<dbReference type="Gene3D" id="3.40.50.300">
    <property type="entry name" value="P-loop containing nucleotide triphosphate hydrolases"/>
    <property type="match status" value="2"/>
</dbReference>
<dbReference type="PANTHER" id="PTHR47308:SF1">
    <property type="entry name" value="NUCLEAR GTPASE SLIP-GC"/>
    <property type="match status" value="1"/>
</dbReference>
<comment type="caution">
    <text evidence="2">The sequence shown here is derived from an EMBL/GenBank/DDBJ whole genome shotgun (WGS) entry which is preliminary data.</text>
</comment>
<dbReference type="CDD" id="cd00882">
    <property type="entry name" value="Ras_like_GTPase"/>
    <property type="match status" value="1"/>
</dbReference>
<dbReference type="OrthoDB" id="3598281at2759"/>
<dbReference type="InterPro" id="IPR053082">
    <property type="entry name" value="Nuclear_GTPase_SLIP-GC"/>
</dbReference>
<feature type="domain" description="Dynamin N-terminal" evidence="1">
    <location>
        <begin position="22"/>
        <end position="250"/>
    </location>
</feature>
<dbReference type="SUPFAM" id="SSF52540">
    <property type="entry name" value="P-loop containing nucleoside triphosphate hydrolases"/>
    <property type="match status" value="1"/>
</dbReference>
<dbReference type="AlphaFoldDB" id="A0A7L0WXP2"/>
<dbReference type="InterPro" id="IPR027417">
    <property type="entry name" value="P-loop_NTPase"/>
</dbReference>
<keyword evidence="3" id="KW-1185">Reference proteome</keyword>
<gene>
    <name evidence="2" type="primary">Nuggc_1</name>
    <name evidence="2" type="ORF">ALELAT_R07160</name>
</gene>
<name>A0A7L0WXP2_ALELA</name>
<reference evidence="2 3" key="1">
    <citation type="submission" date="2019-09" db="EMBL/GenBank/DDBJ databases">
        <title>Bird 10,000 Genomes (B10K) Project - Family phase.</title>
        <authorList>
            <person name="Zhang G."/>
        </authorList>
    </citation>
    <scope>NUCLEOTIDE SEQUENCE [LARGE SCALE GENOMIC DNA]</scope>
    <source>
        <strain evidence="2">B10K-DU-001-39</strain>
        <tissue evidence="2">Muscle</tissue>
    </source>
</reference>
<evidence type="ECO:0000259" key="1">
    <source>
        <dbReference type="Pfam" id="PF00350"/>
    </source>
</evidence>
<accession>A0A7L0WXP2</accession>
<protein>
    <submittedName>
        <fullName evidence="2">SLIP GTPase</fullName>
    </submittedName>
</protein>
<organism evidence="2 3">
    <name type="scientific">Alectura lathami</name>
    <name type="common">Australian brush turkey</name>
    <dbReference type="NCBI Taxonomy" id="81907"/>
    <lineage>
        <taxon>Eukaryota</taxon>
        <taxon>Metazoa</taxon>
        <taxon>Chordata</taxon>
        <taxon>Craniata</taxon>
        <taxon>Vertebrata</taxon>
        <taxon>Euteleostomi</taxon>
        <taxon>Archelosauria</taxon>
        <taxon>Archosauria</taxon>
        <taxon>Dinosauria</taxon>
        <taxon>Saurischia</taxon>
        <taxon>Theropoda</taxon>
        <taxon>Coelurosauria</taxon>
        <taxon>Aves</taxon>
        <taxon>Neognathae</taxon>
        <taxon>Galloanserae</taxon>
        <taxon>Galliformes</taxon>
        <taxon>Megapodiidae</taxon>
        <taxon>Alectura</taxon>
    </lineage>
</organism>
<evidence type="ECO:0000313" key="3">
    <source>
        <dbReference type="Proteomes" id="UP000562322"/>
    </source>
</evidence>
<dbReference type="GO" id="GO:0003924">
    <property type="term" value="F:GTPase activity"/>
    <property type="evidence" value="ECO:0007669"/>
    <property type="project" value="TreeGrafter"/>
</dbReference>
<dbReference type="InterPro" id="IPR045063">
    <property type="entry name" value="Dynamin_N"/>
</dbReference>
<feature type="non-terminal residue" evidence="2">
    <location>
        <position position="1"/>
    </location>
</feature>
<sequence length="450" mass="51186">ISSLRDRITTLNSRPALDPIRIGLFGSSGAGKSTVLNTILGKHFFLPVSGMHTCTSCQVHVSVCKSRYYEAKIFLLSHEEWKEEVKNLLMLVESRHKNDETDNDLEHAIKALKAIYGEGAEEKSYEDLMKTVPEVTIPPSRVITLKKTEAQDLASELDPYIRNQDGVVNSSPQREQMQLWPLIKQVQVTLPPSDLVPEGVIFVDIPGTGDANKKRDEMWKESILQCTSIWIVADVERAIGARAHEIMVQEAINACQVGKCSDITFVVTKMDKIEVEEYVRNHQGAMGNITQHTAILETKRDLKIRKTRALKEKMMLRLPSDAEVLQKQDMVFTVSAKEYWNFTVLTREETEIPKLRDHIRKLYLDMKRNQLHDYLQEILGVFSLVQAYHSTQLSQDPPMRQEELQSCLSGKIEALKAVTTLCFSQMDGLLLKGVQSARNTHKRNIEKILM</sequence>
<dbReference type="Proteomes" id="UP000562322">
    <property type="component" value="Unassembled WGS sequence"/>
</dbReference>